<gene>
    <name evidence="2" type="primary">Dere\GG19995</name>
    <name evidence="2" type="synonym">dere_GLEANR_4831</name>
    <name evidence="2" type="synonym">GG19995</name>
    <name evidence="2" type="ORF">Dere_GG19995</name>
</gene>
<proteinExistence type="predicted"/>
<evidence type="ECO:0000313" key="2">
    <source>
        <dbReference type="EMBL" id="KQS63059.1"/>
    </source>
</evidence>
<evidence type="ECO:0000256" key="1">
    <source>
        <dbReference type="SAM" id="Phobius"/>
    </source>
</evidence>
<dbReference type="EMBL" id="CH954179">
    <property type="protein sequence ID" value="KQS63059.1"/>
    <property type="molecule type" value="Genomic_DNA"/>
</dbReference>
<keyword evidence="1" id="KW-0812">Transmembrane</keyword>
<keyword evidence="3" id="KW-1185">Reference proteome</keyword>
<keyword evidence="1" id="KW-0472">Membrane</keyword>
<feature type="transmembrane region" description="Helical" evidence="1">
    <location>
        <begin position="277"/>
        <end position="297"/>
    </location>
</feature>
<feature type="transmembrane region" description="Helical" evidence="1">
    <location>
        <begin position="44"/>
        <end position="68"/>
    </location>
</feature>
<dbReference type="Proteomes" id="UP000008711">
    <property type="component" value="Unassembled WGS sequence"/>
</dbReference>
<protein>
    <recommendedName>
        <fullName evidence="4">Transmembrane protein</fullName>
    </recommendedName>
</protein>
<evidence type="ECO:0000313" key="3">
    <source>
        <dbReference type="Proteomes" id="UP000008711"/>
    </source>
</evidence>
<name>A0A0Q5VP54_DROER</name>
<dbReference type="OrthoDB" id="7856180at2759"/>
<reference evidence="2 3" key="2">
    <citation type="journal article" date="2008" name="Bioinformatics">
        <title>Assembly reconciliation.</title>
        <authorList>
            <person name="Zimin A.V."/>
            <person name="Smith D.R."/>
            <person name="Sutton G."/>
            <person name="Yorke J.A."/>
        </authorList>
    </citation>
    <scope>NUCLEOTIDE SEQUENCE [LARGE SCALE GENOMIC DNA]</scope>
    <source>
        <strain evidence="2 3">TSC#14021-0224.01</strain>
    </source>
</reference>
<dbReference type="AlphaFoldDB" id="A0A0Q5VP54"/>
<accession>A0A0Q5VP54</accession>
<organism evidence="2 3">
    <name type="scientific">Drosophila erecta</name>
    <name type="common">Fruit fly</name>
    <dbReference type="NCBI Taxonomy" id="7220"/>
    <lineage>
        <taxon>Eukaryota</taxon>
        <taxon>Metazoa</taxon>
        <taxon>Ecdysozoa</taxon>
        <taxon>Arthropoda</taxon>
        <taxon>Hexapoda</taxon>
        <taxon>Insecta</taxon>
        <taxon>Pterygota</taxon>
        <taxon>Neoptera</taxon>
        <taxon>Endopterygota</taxon>
        <taxon>Diptera</taxon>
        <taxon>Brachycera</taxon>
        <taxon>Muscomorpha</taxon>
        <taxon>Ephydroidea</taxon>
        <taxon>Drosophilidae</taxon>
        <taxon>Drosophila</taxon>
        <taxon>Sophophora</taxon>
    </lineage>
</organism>
<dbReference type="eggNOG" id="ENOG502TCD4">
    <property type="taxonomic scope" value="Eukaryota"/>
</dbReference>
<keyword evidence="1" id="KW-1133">Transmembrane helix</keyword>
<evidence type="ECO:0008006" key="4">
    <source>
        <dbReference type="Google" id="ProtNLM"/>
    </source>
</evidence>
<sequence>MSLAPGTRCTFVILALSTWPDQFQCQANGNGSRDSLLAESQMRILSLTLLGLFVLTLLGLAGCICCFCRISRAVESTSDGLDVYAPRTQSIVWPTLPQEAARVLEMTFLHASKVNCLCRNCCIARNSFCIENCGVITHYAFAIGINSFSVDKSHWNRGLQFVQLHWIDWRSTMSPSVQVNKARWILLLATSVSCAHLAKADDNFTDFGWLNVTQLLQMAEFENENNTAGNATELDLATLADSSTVAPTEANISMYSTSGQRELPFEELHQHRHFGRFVFMVLLLHISVVGVGITIYSCVHCRFRSLRKRSRVEAQRRLQLTDLRSEHIPNSRDCPCHGCILAREMLQGLIMHQLHELAEC</sequence>
<reference evidence="2 3" key="1">
    <citation type="journal article" date="2007" name="Nature">
        <title>Evolution of genes and genomes on the Drosophila phylogeny.</title>
        <authorList>
            <consortium name="Drosophila 12 Genomes Consortium"/>
            <person name="Clark A.G."/>
            <person name="Eisen M.B."/>
            <person name="Smith D.R."/>
            <person name="Bergman C.M."/>
            <person name="Oliver B."/>
            <person name="Markow T.A."/>
            <person name="Kaufman T.C."/>
            <person name="Kellis M."/>
            <person name="Gelbart W."/>
            <person name="Iyer V.N."/>
            <person name="Pollard D.A."/>
            <person name="Sackton T.B."/>
            <person name="Larracuente A.M."/>
            <person name="Singh N.D."/>
            <person name="Abad J.P."/>
            <person name="Abt D.N."/>
            <person name="Adryan B."/>
            <person name="Aguade M."/>
            <person name="Akashi H."/>
            <person name="Anderson W.W."/>
            <person name="Aquadro C.F."/>
            <person name="Ardell D.H."/>
            <person name="Arguello R."/>
            <person name="Artieri C.G."/>
            <person name="Barbash D.A."/>
            <person name="Barker D."/>
            <person name="Barsanti P."/>
            <person name="Batterham P."/>
            <person name="Batzoglou S."/>
            <person name="Begun D."/>
            <person name="Bhutkar A."/>
            <person name="Blanco E."/>
            <person name="Bosak S.A."/>
            <person name="Bradley R.K."/>
            <person name="Brand A.D."/>
            <person name="Brent M.R."/>
            <person name="Brooks A.N."/>
            <person name="Brown R.H."/>
            <person name="Butlin R.K."/>
            <person name="Caggese C."/>
            <person name="Calvi B.R."/>
            <person name="Bernardo de Carvalho A."/>
            <person name="Caspi A."/>
            <person name="Castrezana S."/>
            <person name="Celniker S.E."/>
            <person name="Chang J.L."/>
            <person name="Chapple C."/>
            <person name="Chatterji S."/>
            <person name="Chinwalla A."/>
            <person name="Civetta A."/>
            <person name="Clifton S.W."/>
            <person name="Comeron J.M."/>
            <person name="Costello J.C."/>
            <person name="Coyne J.A."/>
            <person name="Daub J."/>
            <person name="David R.G."/>
            <person name="Delcher A.L."/>
            <person name="Delehaunty K."/>
            <person name="Do C.B."/>
            <person name="Ebling H."/>
            <person name="Edwards K."/>
            <person name="Eickbush T."/>
            <person name="Evans J.D."/>
            <person name="Filipski A."/>
            <person name="Findeiss S."/>
            <person name="Freyhult E."/>
            <person name="Fulton L."/>
            <person name="Fulton R."/>
            <person name="Garcia A.C."/>
            <person name="Gardiner A."/>
            <person name="Garfield D.A."/>
            <person name="Garvin B.E."/>
            <person name="Gibson G."/>
            <person name="Gilbert D."/>
            <person name="Gnerre S."/>
            <person name="Godfrey J."/>
            <person name="Good R."/>
            <person name="Gotea V."/>
            <person name="Gravely B."/>
            <person name="Greenberg A.J."/>
            <person name="Griffiths-Jones S."/>
            <person name="Gross S."/>
            <person name="Guigo R."/>
            <person name="Gustafson E.A."/>
            <person name="Haerty W."/>
            <person name="Hahn M.W."/>
            <person name="Halligan D.L."/>
            <person name="Halpern A.L."/>
            <person name="Halter G.M."/>
            <person name="Han M.V."/>
            <person name="Heger A."/>
            <person name="Hillier L."/>
            <person name="Hinrichs A.S."/>
            <person name="Holmes I."/>
            <person name="Hoskins R.A."/>
            <person name="Hubisz M.J."/>
            <person name="Hultmark D."/>
            <person name="Huntley M.A."/>
            <person name="Jaffe D.B."/>
            <person name="Jagadeeshan S."/>
            <person name="Jeck W.R."/>
            <person name="Johnson J."/>
            <person name="Jones C.D."/>
            <person name="Jordan W.C."/>
            <person name="Karpen G.H."/>
            <person name="Kataoka E."/>
            <person name="Keightley P.D."/>
            <person name="Kheradpour P."/>
            <person name="Kirkness E.F."/>
            <person name="Koerich L.B."/>
            <person name="Kristiansen K."/>
            <person name="Kudrna D."/>
            <person name="Kulathinal R.J."/>
            <person name="Kumar S."/>
            <person name="Kwok R."/>
            <person name="Lander E."/>
            <person name="Langley C.H."/>
            <person name="Lapoint R."/>
            <person name="Lazzaro B.P."/>
            <person name="Lee S.J."/>
            <person name="Levesque L."/>
            <person name="Li R."/>
            <person name="Lin C.F."/>
            <person name="Lin M.F."/>
            <person name="Lindblad-Toh K."/>
            <person name="Llopart A."/>
            <person name="Long M."/>
            <person name="Low L."/>
            <person name="Lozovsky E."/>
            <person name="Lu J."/>
            <person name="Luo M."/>
            <person name="Machado C.A."/>
            <person name="Makalowski W."/>
            <person name="Marzo M."/>
            <person name="Matsuda M."/>
            <person name="Matzkin L."/>
            <person name="McAllister B."/>
            <person name="McBride C.S."/>
            <person name="McKernan B."/>
            <person name="McKernan K."/>
            <person name="Mendez-Lago M."/>
            <person name="Minx P."/>
            <person name="Mollenhauer M.U."/>
            <person name="Montooth K."/>
            <person name="Mount S.M."/>
            <person name="Mu X."/>
            <person name="Myers E."/>
            <person name="Negre B."/>
            <person name="Newfeld S."/>
            <person name="Nielsen R."/>
            <person name="Noor M.A."/>
            <person name="O'Grady P."/>
            <person name="Pachter L."/>
            <person name="Papaceit M."/>
            <person name="Parisi M.J."/>
            <person name="Parisi M."/>
            <person name="Parts L."/>
            <person name="Pedersen J.S."/>
            <person name="Pesole G."/>
            <person name="Phillippy A.M."/>
            <person name="Ponting C.P."/>
            <person name="Pop M."/>
            <person name="Porcelli D."/>
            <person name="Powell J.R."/>
            <person name="Prohaska S."/>
            <person name="Pruitt K."/>
            <person name="Puig M."/>
            <person name="Quesneville H."/>
            <person name="Ram K.R."/>
            <person name="Rand D."/>
            <person name="Rasmussen M.D."/>
            <person name="Reed L.K."/>
            <person name="Reenan R."/>
            <person name="Reily A."/>
            <person name="Remington K.A."/>
            <person name="Rieger T.T."/>
            <person name="Ritchie M.G."/>
            <person name="Robin C."/>
            <person name="Rogers Y.H."/>
            <person name="Rohde C."/>
            <person name="Rozas J."/>
            <person name="Rubenfield M.J."/>
            <person name="Ruiz A."/>
            <person name="Russo S."/>
            <person name="Salzberg S.L."/>
            <person name="Sanchez-Gracia A."/>
            <person name="Saranga D.J."/>
            <person name="Sato H."/>
            <person name="Schaeffer S.W."/>
            <person name="Schatz M.C."/>
            <person name="Schlenke T."/>
            <person name="Schwartz R."/>
            <person name="Segarra C."/>
            <person name="Singh R.S."/>
            <person name="Sirot L."/>
            <person name="Sirota M."/>
            <person name="Sisneros N.B."/>
            <person name="Smith C.D."/>
            <person name="Smith T.F."/>
            <person name="Spieth J."/>
            <person name="Stage D.E."/>
            <person name="Stark A."/>
            <person name="Stephan W."/>
            <person name="Strausberg R.L."/>
            <person name="Strempel S."/>
            <person name="Sturgill D."/>
            <person name="Sutton G."/>
            <person name="Sutton G.G."/>
            <person name="Tao W."/>
            <person name="Teichmann S."/>
            <person name="Tobari Y.N."/>
            <person name="Tomimura Y."/>
            <person name="Tsolas J.M."/>
            <person name="Valente V.L."/>
            <person name="Venter E."/>
            <person name="Venter J.C."/>
            <person name="Vicario S."/>
            <person name="Vieira F.G."/>
            <person name="Vilella A.J."/>
            <person name="Villasante A."/>
            <person name="Walenz B."/>
            <person name="Wang J."/>
            <person name="Wasserman M."/>
            <person name="Watts T."/>
            <person name="Wilson D."/>
            <person name="Wilson R.K."/>
            <person name="Wing R.A."/>
            <person name="Wolfner M.F."/>
            <person name="Wong A."/>
            <person name="Wong G.K."/>
            <person name="Wu C.I."/>
            <person name="Wu G."/>
            <person name="Yamamoto D."/>
            <person name="Yang H.P."/>
            <person name="Yang S.P."/>
            <person name="Yorke J.A."/>
            <person name="Yoshida K."/>
            <person name="Zdobnov E."/>
            <person name="Zhang P."/>
            <person name="Zhang Y."/>
            <person name="Zimin A.V."/>
            <person name="Baldwin J."/>
            <person name="Abdouelleil A."/>
            <person name="Abdulkadir J."/>
            <person name="Abebe A."/>
            <person name="Abera B."/>
            <person name="Abreu J."/>
            <person name="Acer S.C."/>
            <person name="Aftuck L."/>
            <person name="Alexander A."/>
            <person name="An P."/>
            <person name="Anderson E."/>
            <person name="Anderson S."/>
            <person name="Arachi H."/>
            <person name="Azer M."/>
            <person name="Bachantsang P."/>
            <person name="Barry A."/>
            <person name="Bayul T."/>
            <person name="Berlin A."/>
            <person name="Bessette D."/>
            <person name="Bloom T."/>
            <person name="Blye J."/>
            <person name="Boguslavskiy L."/>
            <person name="Bonnet C."/>
            <person name="Boukhgalter B."/>
            <person name="Bourzgui I."/>
            <person name="Brown A."/>
            <person name="Cahill P."/>
            <person name="Channer S."/>
            <person name="Cheshatsang Y."/>
            <person name="Chuda L."/>
            <person name="Citroen M."/>
            <person name="Collymore A."/>
            <person name="Cooke P."/>
            <person name="Costello M."/>
            <person name="D'Aco K."/>
            <person name="Daza R."/>
            <person name="De Haan G."/>
            <person name="DeGray S."/>
            <person name="DeMaso C."/>
            <person name="Dhargay N."/>
            <person name="Dooley K."/>
            <person name="Dooley E."/>
            <person name="Doricent M."/>
            <person name="Dorje P."/>
            <person name="Dorjee K."/>
            <person name="Dupes A."/>
            <person name="Elong R."/>
            <person name="Falk J."/>
            <person name="Farina A."/>
            <person name="Faro S."/>
            <person name="Ferguson D."/>
            <person name="Fisher S."/>
            <person name="Foley C.D."/>
            <person name="Franke A."/>
            <person name="Friedrich D."/>
            <person name="Gadbois L."/>
            <person name="Gearin G."/>
            <person name="Gearin C.R."/>
            <person name="Giannoukos G."/>
            <person name="Goode T."/>
            <person name="Graham J."/>
            <person name="Grandbois E."/>
            <person name="Grewal S."/>
            <person name="Gyaltsen K."/>
            <person name="Hafez N."/>
            <person name="Hagos B."/>
            <person name="Hall J."/>
            <person name="Henson C."/>
            <person name="Hollinger A."/>
            <person name="Honan T."/>
            <person name="Huard M.D."/>
            <person name="Hughes L."/>
            <person name="Hurhula B."/>
            <person name="Husby M.E."/>
            <person name="Kamat A."/>
            <person name="Kanga B."/>
            <person name="Kashin S."/>
            <person name="Khazanovich D."/>
            <person name="Kisner P."/>
            <person name="Lance K."/>
            <person name="Lara M."/>
            <person name="Lee W."/>
            <person name="Lennon N."/>
            <person name="Letendre F."/>
            <person name="LeVine R."/>
            <person name="Lipovsky A."/>
            <person name="Liu X."/>
            <person name="Liu J."/>
            <person name="Liu S."/>
            <person name="Lokyitsang T."/>
            <person name="Lokyitsang Y."/>
            <person name="Lubonja R."/>
            <person name="Lui A."/>
            <person name="MacDonald P."/>
            <person name="Magnisalis V."/>
            <person name="Maru K."/>
            <person name="Matthews C."/>
            <person name="McCusker W."/>
            <person name="McDonough S."/>
            <person name="Mehta T."/>
            <person name="Meldrim J."/>
            <person name="Meneus L."/>
            <person name="Mihai O."/>
            <person name="Mihalev A."/>
            <person name="Mihova T."/>
            <person name="Mittelman R."/>
            <person name="Mlenga V."/>
            <person name="Montmayeur A."/>
            <person name="Mulrain L."/>
            <person name="Navidi A."/>
            <person name="Naylor J."/>
            <person name="Negash T."/>
            <person name="Nguyen T."/>
            <person name="Nguyen N."/>
            <person name="Nicol R."/>
            <person name="Norbu C."/>
            <person name="Norbu N."/>
            <person name="Novod N."/>
            <person name="O'Neill B."/>
            <person name="Osman S."/>
            <person name="Markiewicz E."/>
            <person name="Oyono O.L."/>
            <person name="Patti C."/>
            <person name="Phunkhang P."/>
            <person name="Pierre F."/>
            <person name="Priest M."/>
            <person name="Raghuraman S."/>
            <person name="Rege F."/>
            <person name="Reyes R."/>
            <person name="Rise C."/>
            <person name="Rogov P."/>
            <person name="Ross K."/>
            <person name="Ryan E."/>
            <person name="Settipalli S."/>
            <person name="Shea T."/>
            <person name="Sherpa N."/>
            <person name="Shi L."/>
            <person name="Shih D."/>
            <person name="Sparrow T."/>
            <person name="Spaulding J."/>
            <person name="Stalker J."/>
            <person name="Stange-Thomann N."/>
            <person name="Stavropoulos S."/>
            <person name="Stone C."/>
            <person name="Strader C."/>
            <person name="Tesfaye S."/>
            <person name="Thomson T."/>
            <person name="Thoulutsang Y."/>
            <person name="Thoulutsang D."/>
            <person name="Topham K."/>
            <person name="Topping I."/>
            <person name="Tsamla T."/>
            <person name="Vassiliev H."/>
            <person name="Vo A."/>
            <person name="Wangchuk T."/>
            <person name="Wangdi T."/>
            <person name="Weiand M."/>
            <person name="Wilkinson J."/>
            <person name="Wilson A."/>
            <person name="Yadav S."/>
            <person name="Young G."/>
            <person name="Yu Q."/>
            <person name="Zembek L."/>
            <person name="Zhong D."/>
            <person name="Zimmer A."/>
            <person name="Zwirko Z."/>
            <person name="Jaffe D.B."/>
            <person name="Alvarez P."/>
            <person name="Brockman W."/>
            <person name="Butler J."/>
            <person name="Chin C."/>
            <person name="Gnerre S."/>
            <person name="Grabherr M."/>
            <person name="Kleber M."/>
            <person name="Mauceli E."/>
            <person name="MacCallum I."/>
        </authorList>
    </citation>
    <scope>NUCLEOTIDE SEQUENCE [LARGE SCALE GENOMIC DNA]</scope>
    <source>
        <strain evidence="2 3">TSC#14021-0224.01</strain>
    </source>
</reference>